<dbReference type="EMBL" id="BONZ01000075">
    <property type="protein sequence ID" value="GIH19004.1"/>
    <property type="molecule type" value="Genomic_DNA"/>
</dbReference>
<evidence type="ECO:0008006" key="3">
    <source>
        <dbReference type="Google" id="ProtNLM"/>
    </source>
</evidence>
<dbReference type="Gene3D" id="1.25.10.10">
    <property type="entry name" value="Leucine-rich Repeat Variant"/>
    <property type="match status" value="1"/>
</dbReference>
<dbReference type="AlphaFoldDB" id="A0A8J3QZC1"/>
<dbReference type="InterPro" id="IPR011989">
    <property type="entry name" value="ARM-like"/>
</dbReference>
<accession>A0A8J3QZC1</accession>
<evidence type="ECO:0000313" key="1">
    <source>
        <dbReference type="EMBL" id="GIH19004.1"/>
    </source>
</evidence>
<keyword evidence="2" id="KW-1185">Reference proteome</keyword>
<protein>
    <recommendedName>
        <fullName evidence="3">HEAT repeat-containing protein</fullName>
    </recommendedName>
</protein>
<organism evidence="1 2">
    <name type="scientific">Rugosimonospora africana</name>
    <dbReference type="NCBI Taxonomy" id="556532"/>
    <lineage>
        <taxon>Bacteria</taxon>
        <taxon>Bacillati</taxon>
        <taxon>Actinomycetota</taxon>
        <taxon>Actinomycetes</taxon>
        <taxon>Micromonosporales</taxon>
        <taxon>Micromonosporaceae</taxon>
        <taxon>Rugosimonospora</taxon>
    </lineage>
</organism>
<reference evidence="1" key="1">
    <citation type="submission" date="2021-01" db="EMBL/GenBank/DDBJ databases">
        <title>Whole genome shotgun sequence of Rugosimonospora africana NBRC 104875.</title>
        <authorList>
            <person name="Komaki H."/>
            <person name="Tamura T."/>
        </authorList>
    </citation>
    <scope>NUCLEOTIDE SEQUENCE</scope>
    <source>
        <strain evidence="1">NBRC 104875</strain>
    </source>
</reference>
<dbReference type="InterPro" id="IPR016024">
    <property type="entry name" value="ARM-type_fold"/>
</dbReference>
<dbReference type="Proteomes" id="UP000642748">
    <property type="component" value="Unassembled WGS sequence"/>
</dbReference>
<sequence length="494" mass="53261">MLARTDADGDMKANRSGLSALGASPRAVVRIDQHIRYVPRGLEHHSPALTTMAANVTAGTASPIAIALGSMHGDGYVREAAVDAILREPDPLLVPFLVLRTADWVKGVRDRARAGLVLLLADDPATYLPAVLDAVPLVADRLRGGFVHDQIVATLLSATAPMRSKLPQAGGPAGRRLVIDVGLARGWWTTDQLVQTALHDPDVRSRSRAAEAAVKDAVWTRRRATVDRLAGVRHPEVRAVAVTGLVRLGHHTAVLRFLDDPAPLIRAIARDAARQTGTDALHHYRDALTTDTFTPGTIAGLAETGTPIDADLLRPLLHHNLPRTRTAAVRGFAALDPSRVRELISMLDDPSPAVIREATLALRPIASSLPPDLGWTLLTDSKRAERRRAGYRLLSLGDAYRQLRASLIAAVDTDARLARRAAADATSIVRDATGTTWRRRPRPHLQVSPDQLTELHQLANTAAAALTDETAQQLHHWLDSHDPGSPHPIIAPDA</sequence>
<comment type="caution">
    <text evidence="1">The sequence shown here is derived from an EMBL/GenBank/DDBJ whole genome shotgun (WGS) entry which is preliminary data.</text>
</comment>
<name>A0A8J3QZC1_9ACTN</name>
<dbReference type="SUPFAM" id="SSF48371">
    <property type="entry name" value="ARM repeat"/>
    <property type="match status" value="1"/>
</dbReference>
<gene>
    <name evidence="1" type="ORF">Raf01_71760</name>
</gene>
<evidence type="ECO:0000313" key="2">
    <source>
        <dbReference type="Proteomes" id="UP000642748"/>
    </source>
</evidence>
<proteinExistence type="predicted"/>